<accession>D4D3B9</accession>
<evidence type="ECO:0000313" key="3">
    <source>
        <dbReference type="Proteomes" id="UP000008383"/>
    </source>
</evidence>
<name>D4D3B9_TRIVH</name>
<evidence type="ECO:0000313" key="2">
    <source>
        <dbReference type="EMBL" id="EFE43617.1"/>
    </source>
</evidence>
<dbReference type="Proteomes" id="UP000008383">
    <property type="component" value="Unassembled WGS sequence"/>
</dbReference>
<dbReference type="KEGG" id="tve:TRV_01578"/>
<feature type="region of interest" description="Disordered" evidence="1">
    <location>
        <begin position="67"/>
        <end position="130"/>
    </location>
</feature>
<feature type="compositionally biased region" description="Polar residues" evidence="1">
    <location>
        <begin position="83"/>
        <end position="97"/>
    </location>
</feature>
<dbReference type="HOGENOM" id="CLU_1939642_0_0_1"/>
<feature type="compositionally biased region" description="Basic and acidic residues" evidence="1">
    <location>
        <begin position="67"/>
        <end position="77"/>
    </location>
</feature>
<organism evidence="2 3">
    <name type="scientific">Trichophyton verrucosum (strain HKI 0517)</name>
    <dbReference type="NCBI Taxonomy" id="663202"/>
    <lineage>
        <taxon>Eukaryota</taxon>
        <taxon>Fungi</taxon>
        <taxon>Dikarya</taxon>
        <taxon>Ascomycota</taxon>
        <taxon>Pezizomycotina</taxon>
        <taxon>Eurotiomycetes</taxon>
        <taxon>Eurotiomycetidae</taxon>
        <taxon>Onygenales</taxon>
        <taxon>Arthrodermataceae</taxon>
        <taxon>Trichophyton</taxon>
    </lineage>
</organism>
<evidence type="ECO:0000256" key="1">
    <source>
        <dbReference type="SAM" id="MobiDB-lite"/>
    </source>
</evidence>
<keyword evidence="3" id="KW-1185">Reference proteome</keyword>
<dbReference type="GeneID" id="9579266"/>
<comment type="caution">
    <text evidence="2">The sequence shown here is derived from an EMBL/GenBank/DDBJ whole genome shotgun (WGS) entry which is preliminary data.</text>
</comment>
<reference evidence="3" key="1">
    <citation type="journal article" date="2011" name="Genome Biol.">
        <title>Comparative and functional genomics provide insights into the pathogenicity of dermatophytic fungi.</title>
        <authorList>
            <person name="Burmester A."/>
            <person name="Shelest E."/>
            <person name="Gloeckner G."/>
            <person name="Heddergott C."/>
            <person name="Schindler S."/>
            <person name="Staib P."/>
            <person name="Heidel A."/>
            <person name="Felder M."/>
            <person name="Petzold A."/>
            <person name="Szafranski K."/>
            <person name="Feuermann M."/>
            <person name="Pedruzzi I."/>
            <person name="Priebe S."/>
            <person name="Groth M."/>
            <person name="Winkler R."/>
            <person name="Li W."/>
            <person name="Kniemeyer O."/>
            <person name="Schroeckh V."/>
            <person name="Hertweck C."/>
            <person name="Hube B."/>
            <person name="White T.C."/>
            <person name="Platzer M."/>
            <person name="Guthke R."/>
            <person name="Heitman J."/>
            <person name="Woestemeyer J."/>
            <person name="Zipfel P.F."/>
            <person name="Monod M."/>
            <person name="Brakhage A.A."/>
        </authorList>
    </citation>
    <scope>NUCLEOTIDE SEQUENCE [LARGE SCALE GENOMIC DNA]</scope>
    <source>
        <strain evidence="3">HKI 0517</strain>
    </source>
</reference>
<dbReference type="RefSeq" id="XP_003024228.1">
    <property type="nucleotide sequence ID" value="XM_003024182.1"/>
</dbReference>
<gene>
    <name evidence="2" type="ORF">TRV_01578</name>
</gene>
<proteinExistence type="predicted"/>
<sequence length="130" mass="14595">MECFVQIVSMFQWENQRMGSVLRVGEALTKDKKSCARAFSSAVIIVARVRKDGVRRATIRRDLVDEVTGRRSRDRRTQRAATPVSSSARDIQISNTSPEKKGEEEEEDVTSTASLSGLYTRQGIGWPSPY</sequence>
<feature type="compositionally biased region" description="Polar residues" evidence="1">
    <location>
        <begin position="110"/>
        <end position="119"/>
    </location>
</feature>
<protein>
    <submittedName>
        <fullName evidence="2">Uncharacterized protein</fullName>
    </submittedName>
</protein>
<dbReference type="AlphaFoldDB" id="D4D3B9"/>
<dbReference type="EMBL" id="ACYE01000083">
    <property type="protein sequence ID" value="EFE43617.1"/>
    <property type="molecule type" value="Genomic_DNA"/>
</dbReference>